<organism evidence="5 6">
    <name type="scientific">Cryptococcus floricola</name>
    <dbReference type="NCBI Taxonomy" id="2591691"/>
    <lineage>
        <taxon>Eukaryota</taxon>
        <taxon>Fungi</taxon>
        <taxon>Dikarya</taxon>
        <taxon>Basidiomycota</taxon>
        <taxon>Agaricomycotina</taxon>
        <taxon>Tremellomycetes</taxon>
        <taxon>Tremellales</taxon>
        <taxon>Cryptococcaceae</taxon>
        <taxon>Cryptococcus</taxon>
    </lineage>
</organism>
<dbReference type="GO" id="GO:0005739">
    <property type="term" value="C:mitochondrion"/>
    <property type="evidence" value="ECO:0007669"/>
    <property type="project" value="TreeGrafter"/>
</dbReference>
<keyword evidence="2" id="KW-0396">Initiation factor</keyword>
<dbReference type="InterPro" id="IPR036788">
    <property type="entry name" value="T_IF-3_C_sf"/>
</dbReference>
<dbReference type="FunFam" id="3.30.110.10:FF:000006">
    <property type="entry name" value="Probable translation initiation factor, mitochondrial"/>
    <property type="match status" value="1"/>
</dbReference>
<gene>
    <name evidence="5" type="ORF">B9479_002409</name>
</gene>
<proteinExistence type="inferred from homology"/>
<accession>A0A5D3B2L3</accession>
<feature type="region of interest" description="Disordered" evidence="4">
    <location>
        <begin position="100"/>
        <end position="119"/>
    </location>
</feature>
<keyword evidence="6" id="KW-1185">Reference proteome</keyword>
<dbReference type="EMBL" id="NIDF01000019">
    <property type="protein sequence ID" value="TYJ56799.1"/>
    <property type="molecule type" value="Genomic_DNA"/>
</dbReference>
<evidence type="ECO:0000256" key="3">
    <source>
        <dbReference type="ARBA" id="ARBA00022917"/>
    </source>
</evidence>
<dbReference type="GO" id="GO:0043022">
    <property type="term" value="F:ribosome binding"/>
    <property type="evidence" value="ECO:0007669"/>
    <property type="project" value="TreeGrafter"/>
</dbReference>
<feature type="compositionally biased region" description="Basic and acidic residues" evidence="4">
    <location>
        <begin position="221"/>
        <end position="276"/>
    </location>
</feature>
<evidence type="ECO:0000256" key="4">
    <source>
        <dbReference type="SAM" id="MobiDB-lite"/>
    </source>
</evidence>
<dbReference type="PANTHER" id="PTHR10938:SF0">
    <property type="entry name" value="TRANSLATION INITIATION FACTOR IF-3, MITOCHONDRIAL"/>
    <property type="match status" value="1"/>
</dbReference>
<name>A0A5D3B2L3_9TREE</name>
<comment type="similarity">
    <text evidence="1">Belongs to the IF-3 family.</text>
</comment>
<evidence type="ECO:0000313" key="6">
    <source>
        <dbReference type="Proteomes" id="UP000322245"/>
    </source>
</evidence>
<dbReference type="InterPro" id="IPR001288">
    <property type="entry name" value="Translation_initiation_fac_3"/>
</dbReference>
<sequence length="288" mass="32788">MPPLPVPLRTLLRPSISRATLAPRYASSRAPPSAPPPTSTIGLRDSAIPHRTVRLATPTGLSQPQSLSSILPTYDSSHHSLILVSTDGPHAIVKLVSRAEEREKEKEKEDKERVKRKMGMEEKEVQVSWQSAKGDLEHKLDTAKGLLEKGDRVQVVFANRKRGDPVGDAQKKQVVDLFDAALGEVGKKWKDDDVNKGLWVLYYNPLDSVRQGVEKKVLDAETAKRREKESAKEEKLEARRKKEERRLKRAEEMEEQRIAEARKAEEDYTRRQEEAKKRRSSSFGSWRR</sequence>
<dbReference type="Gene3D" id="3.30.110.10">
    <property type="entry name" value="Translation initiation factor 3 (IF-3), C-terminal domain"/>
    <property type="match status" value="1"/>
</dbReference>
<evidence type="ECO:0000313" key="5">
    <source>
        <dbReference type="EMBL" id="TYJ56799.1"/>
    </source>
</evidence>
<comment type="caution">
    <text evidence="5">The sequence shown here is derived from an EMBL/GenBank/DDBJ whole genome shotgun (WGS) entry which is preliminary data.</text>
</comment>
<dbReference type="GO" id="GO:0032790">
    <property type="term" value="P:ribosome disassembly"/>
    <property type="evidence" value="ECO:0007669"/>
    <property type="project" value="TreeGrafter"/>
</dbReference>
<evidence type="ECO:0008006" key="7">
    <source>
        <dbReference type="Google" id="ProtNLM"/>
    </source>
</evidence>
<evidence type="ECO:0000256" key="1">
    <source>
        <dbReference type="ARBA" id="ARBA00005439"/>
    </source>
</evidence>
<protein>
    <recommendedName>
        <fullName evidence="7">Translation initiation factor 3 N-terminal domain-containing protein</fullName>
    </recommendedName>
</protein>
<feature type="region of interest" description="Disordered" evidence="4">
    <location>
        <begin position="24"/>
        <end position="45"/>
    </location>
</feature>
<dbReference type="PANTHER" id="PTHR10938">
    <property type="entry name" value="TRANSLATION INITIATION FACTOR IF-3"/>
    <property type="match status" value="1"/>
</dbReference>
<dbReference type="GO" id="GO:0003743">
    <property type="term" value="F:translation initiation factor activity"/>
    <property type="evidence" value="ECO:0007669"/>
    <property type="project" value="UniProtKB-KW"/>
</dbReference>
<keyword evidence="3" id="KW-0648">Protein biosynthesis</keyword>
<evidence type="ECO:0000256" key="2">
    <source>
        <dbReference type="ARBA" id="ARBA00022540"/>
    </source>
</evidence>
<dbReference type="AlphaFoldDB" id="A0A5D3B2L3"/>
<reference evidence="5 6" key="1">
    <citation type="submission" date="2017-05" db="EMBL/GenBank/DDBJ databases">
        <title>The Genome Sequence of Tsuchiyaea wingfieldii DSM 27421.</title>
        <authorList>
            <person name="Cuomo C."/>
            <person name="Passer A."/>
            <person name="Billmyre B."/>
            <person name="Heitman J."/>
        </authorList>
    </citation>
    <scope>NUCLEOTIDE SEQUENCE [LARGE SCALE GENOMIC DNA]</scope>
    <source>
        <strain evidence="5 6">DSM 27421</strain>
    </source>
</reference>
<dbReference type="SUPFAM" id="SSF55200">
    <property type="entry name" value="Translation initiation factor IF3, C-terminal domain"/>
    <property type="match status" value="1"/>
</dbReference>
<dbReference type="GO" id="GO:0070124">
    <property type="term" value="P:mitochondrial translational initiation"/>
    <property type="evidence" value="ECO:0007669"/>
    <property type="project" value="TreeGrafter"/>
</dbReference>
<dbReference type="Proteomes" id="UP000322245">
    <property type="component" value="Unassembled WGS sequence"/>
</dbReference>
<feature type="region of interest" description="Disordered" evidence="4">
    <location>
        <begin position="221"/>
        <end position="288"/>
    </location>
</feature>